<dbReference type="GO" id="GO:0045944">
    <property type="term" value="P:positive regulation of transcription by RNA polymerase II"/>
    <property type="evidence" value="ECO:0007669"/>
    <property type="project" value="InterPro"/>
</dbReference>
<keyword evidence="4" id="KW-0804">Transcription</keyword>
<proteinExistence type="predicted"/>
<dbReference type="Proteomes" id="UP001141552">
    <property type="component" value="Unassembled WGS sequence"/>
</dbReference>
<dbReference type="PROSITE" id="PS50066">
    <property type="entry name" value="MADS_BOX_2"/>
    <property type="match status" value="2"/>
</dbReference>
<keyword evidence="2" id="KW-0805">Transcription regulation</keyword>
<dbReference type="Pfam" id="PF00319">
    <property type="entry name" value="SRF-TF"/>
    <property type="match status" value="2"/>
</dbReference>
<dbReference type="SUPFAM" id="SSF55455">
    <property type="entry name" value="SRF-like"/>
    <property type="match status" value="2"/>
</dbReference>
<name>A0A9Q0FK78_9ROSI</name>
<dbReference type="Gene3D" id="6.10.140.920">
    <property type="match status" value="2"/>
</dbReference>
<dbReference type="InterPro" id="IPR036879">
    <property type="entry name" value="TF_MADSbox_sf"/>
</dbReference>
<protein>
    <recommendedName>
        <fullName evidence="6">MADS-box domain-containing protein</fullName>
    </recommendedName>
</protein>
<evidence type="ECO:0000256" key="1">
    <source>
        <dbReference type="ARBA" id="ARBA00004123"/>
    </source>
</evidence>
<feature type="domain" description="MADS-box" evidence="6">
    <location>
        <begin position="248"/>
        <end position="308"/>
    </location>
</feature>
<keyword evidence="5" id="KW-0539">Nucleus</keyword>
<feature type="non-terminal residue" evidence="7">
    <location>
        <position position="1"/>
    </location>
</feature>
<evidence type="ECO:0000313" key="7">
    <source>
        <dbReference type="EMBL" id="KAJ4831922.1"/>
    </source>
</evidence>
<dbReference type="GO" id="GO:0000981">
    <property type="term" value="F:DNA-binding transcription factor activity, RNA polymerase II-specific"/>
    <property type="evidence" value="ECO:0007669"/>
    <property type="project" value="TreeGrafter"/>
</dbReference>
<dbReference type="Gene3D" id="3.40.1810.10">
    <property type="entry name" value="Transcription factor, MADS-box"/>
    <property type="match status" value="2"/>
</dbReference>
<evidence type="ECO:0000256" key="2">
    <source>
        <dbReference type="ARBA" id="ARBA00023015"/>
    </source>
</evidence>
<sequence>MARKSKGRQKLEMVKIAKESNLMVTFSKRRSGLFKKASELSTLCGAEIAIMVFSPGRKVFSFGHPSVEEVLDRYLTGTIPRNSGTFRLVEAHRTVMIRELNLQVTQVLNQMEMEKRRGVDLERLRKAGQFQRWWESPIGELDLQQLGQLKGALQQLREKVAKHVEQVLMIQNVNPTHPPAPSLASDSTIVALPLSTNNVAFKTDMGASSSNHHGALVPYDLGNVGFNTHMGTGYGYNPAGFRNGRKSKGRQKLEMVKIAKESNLMVTFSKRRSGLFKKASELATLCGAEIAILVFSPGRKVFSFGHPSVEQVIERYLTGTVPRNSGPFRLVEAHRAVMIRELNMQLTQKKRGADLDRLRKAGQFQRWWESPVQELDLQQLEQVKGALLQLRDKVTKHVEQILNIPNPIPTHPPVPALASDSTIVALPYNNTNNPAFQPDMGASSSNHQGAIVPYDMGNAGYNPNMGTGYGYNPAGFGNGYF</sequence>
<keyword evidence="3" id="KW-0238">DNA-binding</keyword>
<dbReference type="PANTHER" id="PTHR11945">
    <property type="entry name" value="MADS BOX PROTEIN"/>
    <property type="match status" value="1"/>
</dbReference>
<gene>
    <name evidence="7" type="ORF">Tsubulata_043806</name>
</gene>
<dbReference type="CDD" id="cd00265">
    <property type="entry name" value="MADS_MEF2_like"/>
    <property type="match status" value="2"/>
</dbReference>
<evidence type="ECO:0000259" key="6">
    <source>
        <dbReference type="PROSITE" id="PS50066"/>
    </source>
</evidence>
<evidence type="ECO:0000313" key="8">
    <source>
        <dbReference type="Proteomes" id="UP001141552"/>
    </source>
</evidence>
<dbReference type="InterPro" id="IPR033896">
    <property type="entry name" value="MEF2-like_N"/>
</dbReference>
<comment type="caution">
    <text evidence="7">The sequence shown here is derived from an EMBL/GenBank/DDBJ whole genome shotgun (WGS) entry which is preliminary data.</text>
</comment>
<dbReference type="FunFam" id="3.40.1810.10:FF:000006">
    <property type="entry name" value="Agamous-like MADS-box protein AGL62"/>
    <property type="match status" value="2"/>
</dbReference>
<organism evidence="7 8">
    <name type="scientific">Turnera subulata</name>
    <dbReference type="NCBI Taxonomy" id="218843"/>
    <lineage>
        <taxon>Eukaryota</taxon>
        <taxon>Viridiplantae</taxon>
        <taxon>Streptophyta</taxon>
        <taxon>Embryophyta</taxon>
        <taxon>Tracheophyta</taxon>
        <taxon>Spermatophyta</taxon>
        <taxon>Magnoliopsida</taxon>
        <taxon>eudicotyledons</taxon>
        <taxon>Gunneridae</taxon>
        <taxon>Pentapetalae</taxon>
        <taxon>rosids</taxon>
        <taxon>fabids</taxon>
        <taxon>Malpighiales</taxon>
        <taxon>Passifloraceae</taxon>
        <taxon>Turnera</taxon>
    </lineage>
</organism>
<dbReference type="AlphaFoldDB" id="A0A9Q0FK78"/>
<feature type="domain" description="MADS-box" evidence="6">
    <location>
        <begin position="6"/>
        <end position="66"/>
    </location>
</feature>
<keyword evidence="8" id="KW-1185">Reference proteome</keyword>
<evidence type="ECO:0000256" key="4">
    <source>
        <dbReference type="ARBA" id="ARBA00023163"/>
    </source>
</evidence>
<reference evidence="7" key="2">
    <citation type="journal article" date="2023" name="Plants (Basel)">
        <title>Annotation of the Turnera subulata (Passifloraceae) Draft Genome Reveals the S-Locus Evolved after the Divergence of Turneroideae from Passifloroideae in a Stepwise Manner.</title>
        <authorList>
            <person name="Henning P.M."/>
            <person name="Roalson E.H."/>
            <person name="Mir W."/>
            <person name="McCubbin A.G."/>
            <person name="Shore J.S."/>
        </authorList>
    </citation>
    <scope>NUCLEOTIDE SEQUENCE</scope>
    <source>
        <strain evidence="7">F60SS</strain>
    </source>
</reference>
<evidence type="ECO:0000256" key="5">
    <source>
        <dbReference type="ARBA" id="ARBA00023242"/>
    </source>
</evidence>
<dbReference type="SMART" id="SM00432">
    <property type="entry name" value="MADS"/>
    <property type="match status" value="2"/>
</dbReference>
<dbReference type="EMBL" id="JAKUCV010005251">
    <property type="protein sequence ID" value="KAJ4831922.1"/>
    <property type="molecule type" value="Genomic_DNA"/>
</dbReference>
<dbReference type="GO" id="GO:0000978">
    <property type="term" value="F:RNA polymerase II cis-regulatory region sequence-specific DNA binding"/>
    <property type="evidence" value="ECO:0007669"/>
    <property type="project" value="TreeGrafter"/>
</dbReference>
<dbReference type="PRINTS" id="PR00404">
    <property type="entry name" value="MADSDOMAIN"/>
</dbReference>
<evidence type="ECO:0000256" key="3">
    <source>
        <dbReference type="ARBA" id="ARBA00023125"/>
    </source>
</evidence>
<reference evidence="7" key="1">
    <citation type="submission" date="2022-02" db="EMBL/GenBank/DDBJ databases">
        <authorList>
            <person name="Henning P.M."/>
            <person name="McCubbin A.G."/>
            <person name="Shore J.S."/>
        </authorList>
    </citation>
    <scope>NUCLEOTIDE SEQUENCE</scope>
    <source>
        <strain evidence="7">F60SS</strain>
        <tissue evidence="7">Leaves</tissue>
    </source>
</reference>
<dbReference type="InterPro" id="IPR002100">
    <property type="entry name" value="TF_MADSbox"/>
</dbReference>
<dbReference type="GO" id="GO:0005634">
    <property type="term" value="C:nucleus"/>
    <property type="evidence" value="ECO:0007669"/>
    <property type="project" value="UniProtKB-SubCell"/>
</dbReference>
<accession>A0A9Q0FK78</accession>
<dbReference type="PANTHER" id="PTHR11945:SF776">
    <property type="entry name" value="AGAMOUS-LIKE 50-RELATED"/>
    <property type="match status" value="1"/>
</dbReference>
<dbReference type="OrthoDB" id="1613165at2759"/>
<dbReference type="GO" id="GO:0046983">
    <property type="term" value="F:protein dimerization activity"/>
    <property type="evidence" value="ECO:0007669"/>
    <property type="project" value="InterPro"/>
</dbReference>
<comment type="subcellular location">
    <subcellularLocation>
        <location evidence="1">Nucleus</location>
    </subcellularLocation>
</comment>